<evidence type="ECO:0000259" key="4">
    <source>
        <dbReference type="PROSITE" id="PS51462"/>
    </source>
</evidence>
<dbReference type="EMBL" id="JBHSAP010000009">
    <property type="protein sequence ID" value="MFC4076880.1"/>
    <property type="molecule type" value="Genomic_DNA"/>
</dbReference>
<dbReference type="GO" id="GO:0016787">
    <property type="term" value="F:hydrolase activity"/>
    <property type="evidence" value="ECO:0007669"/>
    <property type="project" value="UniProtKB-KW"/>
</dbReference>
<dbReference type="Pfam" id="PF00293">
    <property type="entry name" value="NUDIX"/>
    <property type="match status" value="1"/>
</dbReference>
<comment type="similarity">
    <text evidence="3">Belongs to the Nudix hydrolase family.</text>
</comment>
<dbReference type="RefSeq" id="WP_380704216.1">
    <property type="nucleotide sequence ID" value="NZ_JBHSAP010000009.1"/>
</dbReference>
<evidence type="ECO:0000313" key="5">
    <source>
        <dbReference type="EMBL" id="MFC4076880.1"/>
    </source>
</evidence>
<evidence type="ECO:0000256" key="2">
    <source>
        <dbReference type="ARBA" id="ARBA00022801"/>
    </source>
</evidence>
<dbReference type="CDD" id="cd02883">
    <property type="entry name" value="NUDIX_Hydrolase"/>
    <property type="match status" value="1"/>
</dbReference>
<dbReference type="Proteomes" id="UP001595843">
    <property type="component" value="Unassembled WGS sequence"/>
</dbReference>
<comment type="cofactor">
    <cofactor evidence="1">
        <name>Mg(2+)</name>
        <dbReference type="ChEBI" id="CHEBI:18420"/>
    </cofactor>
</comment>
<dbReference type="PROSITE" id="PS00893">
    <property type="entry name" value="NUDIX_BOX"/>
    <property type="match status" value="1"/>
</dbReference>
<reference evidence="6" key="1">
    <citation type="journal article" date="2019" name="Int. J. Syst. Evol. Microbiol.">
        <title>The Global Catalogue of Microorganisms (GCM) 10K type strain sequencing project: providing services to taxonomists for standard genome sequencing and annotation.</title>
        <authorList>
            <consortium name="The Broad Institute Genomics Platform"/>
            <consortium name="The Broad Institute Genome Sequencing Center for Infectious Disease"/>
            <person name="Wu L."/>
            <person name="Ma J."/>
        </authorList>
    </citation>
    <scope>NUCLEOTIDE SEQUENCE [LARGE SCALE GENOMIC DNA]</scope>
    <source>
        <strain evidence="6">IBRC-M 10813</strain>
    </source>
</reference>
<feature type="domain" description="Nudix hydrolase" evidence="4">
    <location>
        <begin position="3"/>
        <end position="127"/>
    </location>
</feature>
<dbReference type="PROSITE" id="PS51462">
    <property type="entry name" value="NUDIX"/>
    <property type="match status" value="1"/>
</dbReference>
<organism evidence="5 6">
    <name type="scientific">Salinithrix halophila</name>
    <dbReference type="NCBI Taxonomy" id="1485204"/>
    <lineage>
        <taxon>Bacteria</taxon>
        <taxon>Bacillati</taxon>
        <taxon>Bacillota</taxon>
        <taxon>Bacilli</taxon>
        <taxon>Bacillales</taxon>
        <taxon>Thermoactinomycetaceae</taxon>
        <taxon>Salinithrix</taxon>
    </lineage>
</organism>
<proteinExistence type="inferred from homology"/>
<dbReference type="Gene3D" id="3.90.79.10">
    <property type="entry name" value="Nucleoside Triphosphate Pyrophosphohydrolase"/>
    <property type="match status" value="1"/>
</dbReference>
<dbReference type="PANTHER" id="PTHR43046:SF14">
    <property type="entry name" value="MUTT_NUDIX FAMILY PROTEIN"/>
    <property type="match status" value="1"/>
</dbReference>
<comment type="caution">
    <text evidence="5">The sequence shown here is derived from an EMBL/GenBank/DDBJ whole genome shotgun (WGS) entry which is preliminary data.</text>
</comment>
<dbReference type="InterPro" id="IPR020084">
    <property type="entry name" value="NUDIX_hydrolase_CS"/>
</dbReference>
<evidence type="ECO:0000256" key="1">
    <source>
        <dbReference type="ARBA" id="ARBA00001946"/>
    </source>
</evidence>
<accession>A0ABV8JEM3</accession>
<dbReference type="InterPro" id="IPR015797">
    <property type="entry name" value="NUDIX_hydrolase-like_dom_sf"/>
</dbReference>
<dbReference type="InterPro" id="IPR000086">
    <property type="entry name" value="NUDIX_hydrolase_dom"/>
</dbReference>
<name>A0ABV8JEM3_9BACL</name>
<keyword evidence="6" id="KW-1185">Reference proteome</keyword>
<dbReference type="InterPro" id="IPR020476">
    <property type="entry name" value="Nudix_hydrolase"/>
</dbReference>
<sequence>MFPQHYVAAMGVVLDGKGRVLMIRRADNGRWEPPGGVVELAEGLQEAVVREVKEESGVDAEVTRMTGIYKTVGKKGFHVVSLVFLCRATGGTPGPSNEATEVAFLAPGEALAKVTWEWMRVRLTDALAGRREPYVRNFFAQRKP</sequence>
<dbReference type="PANTHER" id="PTHR43046">
    <property type="entry name" value="GDP-MANNOSE MANNOSYL HYDROLASE"/>
    <property type="match status" value="1"/>
</dbReference>
<keyword evidence="2 3" id="KW-0378">Hydrolase</keyword>
<protein>
    <submittedName>
        <fullName evidence="5">NUDIX hydrolase</fullName>
    </submittedName>
</protein>
<dbReference type="PRINTS" id="PR00502">
    <property type="entry name" value="NUDIXFAMILY"/>
</dbReference>
<evidence type="ECO:0000256" key="3">
    <source>
        <dbReference type="RuleBase" id="RU003476"/>
    </source>
</evidence>
<evidence type="ECO:0000313" key="6">
    <source>
        <dbReference type="Proteomes" id="UP001595843"/>
    </source>
</evidence>
<gene>
    <name evidence="5" type="ORF">ACFOUO_08655</name>
</gene>
<dbReference type="SUPFAM" id="SSF55811">
    <property type="entry name" value="Nudix"/>
    <property type="match status" value="1"/>
</dbReference>